<dbReference type="InterPro" id="IPR035418">
    <property type="entry name" value="AraC-bd_2"/>
</dbReference>
<evidence type="ECO:0000256" key="2">
    <source>
        <dbReference type="ARBA" id="ARBA00023125"/>
    </source>
</evidence>
<dbReference type="Proteomes" id="UP000831775">
    <property type="component" value="Chromosome"/>
</dbReference>
<feature type="domain" description="HTH araC/xylS-type" evidence="4">
    <location>
        <begin position="222"/>
        <end position="322"/>
    </location>
</feature>
<accession>A0ABY4FT50</accession>
<dbReference type="InterPro" id="IPR018060">
    <property type="entry name" value="HTH_AraC"/>
</dbReference>
<sequence>MSGDTLERVGLSTQVHSLGAAHDLGVQLYYPHRLTPLGAEATLERFTLTAVAAALGPVTAGLLTYSTGIRIDTAPYETAYQCNVPLRGSLRTSVGEQRVQATRSRAAVYTPDVDTAISGWEHPCVMLAVKLDRGMVERRLAQEAGPDWELRFDPALDVASGAAKAWITSVRELIARVQRLSRIDPGLATFLAERCVDGFVASTLRLDAPAVHSRSANARIVAQALEAITYSSGAPLSLGSIAEYVGVSGRSVQAAFREIEGRSPMQAQRSDRLQRVHQDLLRAADGTRVHTIAQRHGFSHMGRFSAMYQRTFGELPSQTLDAVALSG</sequence>
<dbReference type="Pfam" id="PF12833">
    <property type="entry name" value="HTH_18"/>
    <property type="match status" value="1"/>
</dbReference>
<proteinExistence type="predicted"/>
<evidence type="ECO:0000256" key="3">
    <source>
        <dbReference type="ARBA" id="ARBA00023163"/>
    </source>
</evidence>
<keyword evidence="2" id="KW-0238">DNA-binding</keyword>
<evidence type="ECO:0000256" key="1">
    <source>
        <dbReference type="ARBA" id="ARBA00023015"/>
    </source>
</evidence>
<name>A0ABY4FT50_9MICO</name>
<keyword evidence="3" id="KW-0804">Transcription</keyword>
<dbReference type="PROSITE" id="PS01124">
    <property type="entry name" value="HTH_ARAC_FAMILY_2"/>
    <property type="match status" value="1"/>
</dbReference>
<evidence type="ECO:0000313" key="5">
    <source>
        <dbReference type="EMBL" id="UOQ59455.1"/>
    </source>
</evidence>
<dbReference type="Pfam" id="PF14525">
    <property type="entry name" value="AraC_binding_2"/>
    <property type="match status" value="1"/>
</dbReference>
<keyword evidence="1" id="KW-0805">Transcription regulation</keyword>
<gene>
    <name evidence="5" type="ORF">MUN76_10365</name>
</gene>
<dbReference type="PROSITE" id="PS00041">
    <property type="entry name" value="HTH_ARAC_FAMILY_1"/>
    <property type="match status" value="1"/>
</dbReference>
<dbReference type="PANTHER" id="PTHR46796">
    <property type="entry name" value="HTH-TYPE TRANSCRIPTIONAL ACTIVATOR RHAS-RELATED"/>
    <property type="match status" value="1"/>
</dbReference>
<dbReference type="SMART" id="SM00342">
    <property type="entry name" value="HTH_ARAC"/>
    <property type="match status" value="1"/>
</dbReference>
<reference evidence="5 6" key="1">
    <citation type="submission" date="2022-04" db="EMBL/GenBank/DDBJ databases">
        <title>Leucobacter sp. isolated from rhizosphere of onion.</title>
        <authorList>
            <person name="Won M."/>
            <person name="Lee C.-M."/>
            <person name="Woen H.-Y."/>
            <person name="Kwon S.-W."/>
        </authorList>
    </citation>
    <scope>NUCLEOTIDE SEQUENCE [LARGE SCALE GENOMIC DNA]</scope>
    <source>
        <strain evidence="5 6">H25R-14</strain>
    </source>
</reference>
<keyword evidence="6" id="KW-1185">Reference proteome</keyword>
<dbReference type="RefSeq" id="WP_244684477.1">
    <property type="nucleotide sequence ID" value="NZ_CP095043.1"/>
</dbReference>
<dbReference type="InterPro" id="IPR050204">
    <property type="entry name" value="AraC_XylS_family_regulators"/>
</dbReference>
<evidence type="ECO:0000259" key="4">
    <source>
        <dbReference type="PROSITE" id="PS01124"/>
    </source>
</evidence>
<dbReference type="Gene3D" id="1.10.10.60">
    <property type="entry name" value="Homeodomain-like"/>
    <property type="match status" value="1"/>
</dbReference>
<dbReference type="PANTHER" id="PTHR46796:SF12">
    <property type="entry name" value="HTH-TYPE DNA-BINDING TRANSCRIPTIONAL ACTIVATOR EUTR"/>
    <property type="match status" value="1"/>
</dbReference>
<dbReference type="EMBL" id="CP095043">
    <property type="protein sequence ID" value="UOQ59455.1"/>
    <property type="molecule type" value="Genomic_DNA"/>
</dbReference>
<dbReference type="InterPro" id="IPR018062">
    <property type="entry name" value="HTH_AraC-typ_CS"/>
</dbReference>
<protein>
    <submittedName>
        <fullName evidence="5">AraC family transcriptional regulator</fullName>
    </submittedName>
</protein>
<evidence type="ECO:0000313" key="6">
    <source>
        <dbReference type="Proteomes" id="UP000831775"/>
    </source>
</evidence>
<organism evidence="5 6">
    <name type="scientific">Leucobacter rhizosphaerae</name>
    <dbReference type="NCBI Taxonomy" id="2932245"/>
    <lineage>
        <taxon>Bacteria</taxon>
        <taxon>Bacillati</taxon>
        <taxon>Actinomycetota</taxon>
        <taxon>Actinomycetes</taxon>
        <taxon>Micrococcales</taxon>
        <taxon>Microbacteriaceae</taxon>
        <taxon>Leucobacter</taxon>
    </lineage>
</organism>